<evidence type="ECO:0000313" key="2">
    <source>
        <dbReference type="EMBL" id="CAI2370077.1"/>
    </source>
</evidence>
<evidence type="ECO:0000313" key="3">
    <source>
        <dbReference type="Proteomes" id="UP001295684"/>
    </source>
</evidence>
<gene>
    <name evidence="2" type="ORF">ECRASSUSDP1_LOCUS11385</name>
</gene>
<accession>A0AAD1XFM7</accession>
<feature type="transmembrane region" description="Helical" evidence="1">
    <location>
        <begin position="12"/>
        <end position="29"/>
    </location>
</feature>
<sequence length="102" mass="11776">MSLERSLKFDLLLIFCVIIVESLSSRRFLLISNSLLFDSKVLNFELVCLISSFMLCFSLFNSFLFFFSFIKNFLYFLSSSSQDSFLISSLIISTLPLTFKSC</sequence>
<feature type="transmembrane region" description="Helical" evidence="1">
    <location>
        <begin position="41"/>
        <end position="67"/>
    </location>
</feature>
<keyword evidence="1" id="KW-0812">Transmembrane</keyword>
<dbReference type="AlphaFoldDB" id="A0AAD1XFM7"/>
<protein>
    <submittedName>
        <fullName evidence="2">Uncharacterized protein</fullName>
    </submittedName>
</protein>
<proteinExistence type="predicted"/>
<dbReference type="Proteomes" id="UP001295684">
    <property type="component" value="Unassembled WGS sequence"/>
</dbReference>
<comment type="caution">
    <text evidence="2">The sequence shown here is derived from an EMBL/GenBank/DDBJ whole genome shotgun (WGS) entry which is preliminary data.</text>
</comment>
<keyword evidence="1" id="KW-0472">Membrane</keyword>
<evidence type="ECO:0000256" key="1">
    <source>
        <dbReference type="SAM" id="Phobius"/>
    </source>
</evidence>
<name>A0AAD1XFM7_EUPCR</name>
<keyword evidence="1" id="KW-1133">Transmembrane helix</keyword>
<organism evidence="2 3">
    <name type="scientific">Euplotes crassus</name>
    <dbReference type="NCBI Taxonomy" id="5936"/>
    <lineage>
        <taxon>Eukaryota</taxon>
        <taxon>Sar</taxon>
        <taxon>Alveolata</taxon>
        <taxon>Ciliophora</taxon>
        <taxon>Intramacronucleata</taxon>
        <taxon>Spirotrichea</taxon>
        <taxon>Hypotrichia</taxon>
        <taxon>Euplotida</taxon>
        <taxon>Euplotidae</taxon>
        <taxon>Moneuplotes</taxon>
    </lineage>
</organism>
<keyword evidence="3" id="KW-1185">Reference proteome</keyword>
<dbReference type="EMBL" id="CAMPGE010011240">
    <property type="protein sequence ID" value="CAI2370077.1"/>
    <property type="molecule type" value="Genomic_DNA"/>
</dbReference>
<reference evidence="2" key="1">
    <citation type="submission" date="2023-07" db="EMBL/GenBank/DDBJ databases">
        <authorList>
            <consortium name="AG Swart"/>
            <person name="Singh M."/>
            <person name="Singh A."/>
            <person name="Seah K."/>
            <person name="Emmerich C."/>
        </authorList>
    </citation>
    <scope>NUCLEOTIDE SEQUENCE</scope>
    <source>
        <strain evidence="2">DP1</strain>
    </source>
</reference>